<dbReference type="SUPFAM" id="SSF52833">
    <property type="entry name" value="Thioredoxin-like"/>
    <property type="match status" value="1"/>
</dbReference>
<dbReference type="InterPro" id="IPR036249">
    <property type="entry name" value="Thioredoxin-like_sf"/>
</dbReference>
<gene>
    <name evidence="2" type="ORF">PPROV_000869800</name>
</gene>
<comment type="caution">
    <text evidence="2">The sequence shown here is derived from an EMBL/GenBank/DDBJ whole genome shotgun (WGS) entry which is preliminary data.</text>
</comment>
<dbReference type="EMBL" id="BNJQ01000027">
    <property type="protein sequence ID" value="GHP09965.1"/>
    <property type="molecule type" value="Genomic_DNA"/>
</dbReference>
<evidence type="ECO:0000313" key="3">
    <source>
        <dbReference type="Proteomes" id="UP000660262"/>
    </source>
</evidence>
<name>A0A830HTD6_9CHLO</name>
<dbReference type="Pfam" id="PF01323">
    <property type="entry name" value="DSBA"/>
    <property type="match status" value="1"/>
</dbReference>
<dbReference type="Proteomes" id="UP000660262">
    <property type="component" value="Unassembled WGS sequence"/>
</dbReference>
<keyword evidence="3" id="KW-1185">Reference proteome</keyword>
<dbReference type="GO" id="GO:0016491">
    <property type="term" value="F:oxidoreductase activity"/>
    <property type="evidence" value="ECO:0007669"/>
    <property type="project" value="InterPro"/>
</dbReference>
<feature type="domain" description="DSBA-like thioredoxin" evidence="1">
    <location>
        <begin position="28"/>
        <end position="191"/>
    </location>
</feature>
<organism evidence="2 3">
    <name type="scientific">Pycnococcus provasolii</name>
    <dbReference type="NCBI Taxonomy" id="41880"/>
    <lineage>
        <taxon>Eukaryota</taxon>
        <taxon>Viridiplantae</taxon>
        <taxon>Chlorophyta</taxon>
        <taxon>Pseudoscourfieldiophyceae</taxon>
        <taxon>Pseudoscourfieldiales</taxon>
        <taxon>Pycnococcaceae</taxon>
        <taxon>Pycnococcus</taxon>
    </lineage>
</organism>
<proteinExistence type="predicted"/>
<reference evidence="2" key="1">
    <citation type="submission" date="2020-10" db="EMBL/GenBank/DDBJ databases">
        <title>Unveiling of a novel bifunctional photoreceptor, Dualchrome1, isolated from a cosmopolitan green alga.</title>
        <authorList>
            <person name="Suzuki S."/>
            <person name="Kawachi M."/>
        </authorList>
    </citation>
    <scope>NUCLEOTIDE SEQUENCE</scope>
    <source>
        <strain evidence="2">NIES 2893</strain>
    </source>
</reference>
<dbReference type="Gene3D" id="3.40.30.10">
    <property type="entry name" value="Glutaredoxin"/>
    <property type="match status" value="1"/>
</dbReference>
<evidence type="ECO:0000313" key="2">
    <source>
        <dbReference type="EMBL" id="GHP09965.1"/>
    </source>
</evidence>
<sequence>MAAMSSSMSSLDSAHSRSRALSRIHAKFPQYAVSVDVRRRPFSFVGDKKGVSKSTQSWHDALLGYVGGDETTRNNAEASMLRLAQKAGTTLDYQVETQWQPVEAQRALLWASRFGLGEEFVNALNVRHFTQRKSAVHRSTILEAAEEASLDVNALVTFLDTDELADVVWKSYGDTIKKHGIHAIPWLYFNNDGPSLTSDGGPYGGGARHEGELHQGSGPVDTFYALFLRLMERETKGEVRWHPSMAHGDDGDGGACML</sequence>
<dbReference type="AlphaFoldDB" id="A0A830HTD6"/>
<dbReference type="InterPro" id="IPR001853">
    <property type="entry name" value="DSBA-like_thioredoxin_dom"/>
</dbReference>
<evidence type="ECO:0000259" key="1">
    <source>
        <dbReference type="Pfam" id="PF01323"/>
    </source>
</evidence>
<dbReference type="OrthoDB" id="1930760at2759"/>
<accession>A0A830HTD6</accession>
<protein>
    <recommendedName>
        <fullName evidence="1">DSBA-like thioredoxin domain-containing protein</fullName>
    </recommendedName>
</protein>